<evidence type="ECO:0000256" key="2">
    <source>
        <dbReference type="SAM" id="Phobius"/>
    </source>
</evidence>
<dbReference type="PANTHER" id="PTHR23322:SF1">
    <property type="entry name" value="FAS-ASSOCIATED FACTOR 2"/>
    <property type="match status" value="1"/>
</dbReference>
<dbReference type="GO" id="GO:0000839">
    <property type="term" value="C:Hrd1p ubiquitin ligase ERAD-L complex"/>
    <property type="evidence" value="ECO:0007669"/>
    <property type="project" value="EnsemblFungi"/>
</dbReference>
<dbReference type="GO" id="GO:0034982">
    <property type="term" value="P:mitochondrial protein processing"/>
    <property type="evidence" value="ECO:0007669"/>
    <property type="project" value="EnsemblFungi"/>
</dbReference>
<accession>Q759U1</accession>
<dbReference type="GO" id="GO:0036503">
    <property type="term" value="P:ERAD pathway"/>
    <property type="evidence" value="ECO:0000318"/>
    <property type="project" value="GO_Central"/>
</dbReference>
<reference evidence="4 5" key="1">
    <citation type="journal article" date="2004" name="Science">
        <title>The Ashbya gossypii genome as a tool for mapping the ancient Saccharomyces cerevisiae genome.</title>
        <authorList>
            <person name="Dietrich F.S."/>
            <person name="Voegeli S."/>
            <person name="Brachat S."/>
            <person name="Lerch A."/>
            <person name="Gates K."/>
            <person name="Steiner S."/>
            <person name="Mohr C."/>
            <person name="Pohlmann R."/>
            <person name="Luedi P."/>
            <person name="Choi S."/>
            <person name="Wing R.A."/>
            <person name="Flavier A."/>
            <person name="Gaffney T.D."/>
            <person name="Philippsen P."/>
        </authorList>
    </citation>
    <scope>NUCLEOTIDE SEQUENCE [LARGE SCALE GENOMIC DNA]</scope>
    <source>
        <strain evidence="5">ATCC 10895 / CBS 109.51 / FGSC 9923 / NRRL Y-1056</strain>
    </source>
</reference>
<evidence type="ECO:0000313" key="5">
    <source>
        <dbReference type="Proteomes" id="UP000000591"/>
    </source>
</evidence>
<dbReference type="GO" id="GO:0030674">
    <property type="term" value="F:protein-macromolecule adaptor activity"/>
    <property type="evidence" value="ECO:0007669"/>
    <property type="project" value="EnsemblFungi"/>
</dbReference>
<dbReference type="CDD" id="cd14273">
    <property type="entry name" value="UBA_TAP-C_like"/>
    <property type="match status" value="1"/>
</dbReference>
<keyword evidence="5" id="KW-1185">Reference proteome</keyword>
<feature type="transmembrane region" description="Helical" evidence="2">
    <location>
        <begin position="130"/>
        <end position="153"/>
    </location>
</feature>
<keyword evidence="2" id="KW-0472">Membrane</keyword>
<feature type="domain" description="UBX" evidence="3">
    <location>
        <begin position="421"/>
        <end position="570"/>
    </location>
</feature>
<dbReference type="SMART" id="SM00166">
    <property type="entry name" value="UBX"/>
    <property type="match status" value="1"/>
</dbReference>
<evidence type="ECO:0000313" key="4">
    <source>
        <dbReference type="EMBL" id="AAS52102.1"/>
    </source>
</evidence>
<dbReference type="OrthoDB" id="1026733at2759"/>
<dbReference type="GO" id="GO:0005739">
    <property type="term" value="C:mitochondrion"/>
    <property type="evidence" value="ECO:0007669"/>
    <property type="project" value="GOC"/>
</dbReference>
<dbReference type="PANTHER" id="PTHR23322">
    <property type="entry name" value="FAS-ASSOCIATED PROTEIN"/>
    <property type="match status" value="1"/>
</dbReference>
<dbReference type="KEGG" id="ago:AGOS_ADR182W"/>
<feature type="coiled-coil region" evidence="1">
    <location>
        <begin position="340"/>
        <end position="398"/>
    </location>
</feature>
<keyword evidence="2" id="KW-1133">Transmembrane helix</keyword>
<organism evidence="4 5">
    <name type="scientific">Eremothecium gossypii (strain ATCC 10895 / CBS 109.51 / FGSC 9923 / NRRL Y-1056)</name>
    <name type="common">Yeast</name>
    <name type="synonym">Ashbya gossypii</name>
    <dbReference type="NCBI Taxonomy" id="284811"/>
    <lineage>
        <taxon>Eukaryota</taxon>
        <taxon>Fungi</taxon>
        <taxon>Dikarya</taxon>
        <taxon>Ascomycota</taxon>
        <taxon>Saccharomycotina</taxon>
        <taxon>Saccharomycetes</taxon>
        <taxon>Saccharomycetales</taxon>
        <taxon>Saccharomycetaceae</taxon>
        <taxon>Eremothecium</taxon>
    </lineage>
</organism>
<dbReference type="GO" id="GO:0000837">
    <property type="term" value="C:Doa10p ubiquitin ligase complex"/>
    <property type="evidence" value="ECO:0007669"/>
    <property type="project" value="EnsemblFungi"/>
</dbReference>
<evidence type="ECO:0000259" key="3">
    <source>
        <dbReference type="SMART" id="SM00166"/>
    </source>
</evidence>
<dbReference type="GO" id="GO:0005811">
    <property type="term" value="C:lipid droplet"/>
    <property type="evidence" value="ECO:0007669"/>
    <property type="project" value="EnsemblFungi"/>
</dbReference>
<proteinExistence type="predicted"/>
<dbReference type="Proteomes" id="UP000000591">
    <property type="component" value="Chromosome IV"/>
</dbReference>
<dbReference type="GO" id="GO:0034389">
    <property type="term" value="P:lipid droplet organization"/>
    <property type="evidence" value="ECO:0007669"/>
    <property type="project" value="EnsemblFungi"/>
</dbReference>
<dbReference type="HOGENOM" id="CLU_414514_0_0_1"/>
<dbReference type="RefSeq" id="NP_984278.1">
    <property type="nucleotide sequence ID" value="NM_209631.2"/>
</dbReference>
<dbReference type="GO" id="GO:0072671">
    <property type="term" value="P:mitochondria-associated ubiquitin-dependent protein catabolic process"/>
    <property type="evidence" value="ECO:0007669"/>
    <property type="project" value="EnsemblFungi"/>
</dbReference>
<dbReference type="GO" id="GO:0043130">
    <property type="term" value="F:ubiquitin binding"/>
    <property type="evidence" value="ECO:0000318"/>
    <property type="project" value="GO_Central"/>
</dbReference>
<dbReference type="GO" id="GO:0005783">
    <property type="term" value="C:endoplasmic reticulum"/>
    <property type="evidence" value="ECO:0000318"/>
    <property type="project" value="GO_Central"/>
</dbReference>
<dbReference type="EMBL" id="AE016817">
    <property type="protein sequence ID" value="AAS52102.1"/>
    <property type="molecule type" value="Genomic_DNA"/>
</dbReference>
<dbReference type="OMA" id="FYMFIEL"/>
<protein>
    <submittedName>
        <fullName evidence="4">ADR182Wp</fullName>
    </submittedName>
</protein>
<gene>
    <name evidence="4" type="ORF">AGOS_ADR182W</name>
</gene>
<dbReference type="eggNOG" id="KOG1363">
    <property type="taxonomic scope" value="Eukaryota"/>
</dbReference>
<dbReference type="GeneID" id="4620440"/>
<dbReference type="STRING" id="284811.Q759U1"/>
<dbReference type="InterPro" id="IPR050730">
    <property type="entry name" value="UBX_domain-protein"/>
</dbReference>
<dbReference type="Pfam" id="PF14555">
    <property type="entry name" value="UBA_4"/>
    <property type="match status" value="1"/>
</dbReference>
<dbReference type="InterPro" id="IPR001012">
    <property type="entry name" value="UBX_dom"/>
</dbReference>
<reference evidence="5" key="2">
    <citation type="journal article" date="2013" name="G3 (Bethesda)">
        <title>Genomes of Ashbya fungi isolated from insects reveal four mating-type loci, numerous translocations, lack of transposons, and distinct gene duplications.</title>
        <authorList>
            <person name="Dietrich F.S."/>
            <person name="Voegeli S."/>
            <person name="Kuo S."/>
            <person name="Philippsen P."/>
        </authorList>
    </citation>
    <scope>GENOME REANNOTATION</scope>
    <source>
        <strain evidence="5">ATCC 10895 / CBS 109.51 / FGSC 9923 / NRRL Y-1056</strain>
    </source>
</reference>
<keyword evidence="2" id="KW-0812">Transmembrane</keyword>
<dbReference type="FunCoup" id="Q759U1">
    <property type="interactions" value="153"/>
</dbReference>
<dbReference type="InParanoid" id="Q759U1"/>
<dbReference type="AlphaFoldDB" id="Q759U1"/>
<keyword evidence="1" id="KW-0175">Coiled coil</keyword>
<sequence>MPVIRDSDQEFHLAYSEEEKLNQFQTITSFPEDELPLIVKLLQSHSWNLEPALSRYFDGDWKDNLHPPAIGTRPEAFDGGAHMHGRAAFAYERPFVPALPIVTQLPHDYKEKFQMLGLEPRRTRMNTNPVLLAIMLLPNLLMRLGIGILSFLWNLFSFGMGRSDDGTLQTERFPDRPQEPLRPAADDITAVLEEESENLLELASTASFNDVWRECESKFKFMLVVFLGELVGEETDLNSQRFLKQILADPSTISLMKEHKDELEVYIATTHDEDGWYVGRHLGVRYTPECLIIANVLNSNGSVNGVTRMSILGKFRLSSLKKFQRSFKIQVERYSPELVVSRTEREEIELARKIKELQDQAFEESLRQDQIKEEKRRMEEQEMQFRKMQEEQLQHQEQLQNTTYNLYWMASALETWSTLKAGETSGKQATLQIRTSGGKRMIRKFSGDTELPEMYLQIGSHLYLDETSADPDVFATQILNKAIELSDDDEVLCFKDGLGPQPTIDGVKDIVLEEGQKWEVVTDISLAYEQGYFDFELISPFPRLKIPFDSKKSIKHISQIWPKGSLLVEAIEDAELSTGDTEDEQ</sequence>
<name>Q759U1_EREGS</name>
<evidence type="ECO:0000256" key="1">
    <source>
        <dbReference type="SAM" id="Coils"/>
    </source>
</evidence>
<dbReference type="GO" id="GO:0005886">
    <property type="term" value="C:plasma membrane"/>
    <property type="evidence" value="ECO:0007669"/>
    <property type="project" value="EnsemblFungi"/>
</dbReference>
<dbReference type="Gene3D" id="1.10.8.10">
    <property type="entry name" value="DNA helicase RuvA subunit, C-terminal domain"/>
    <property type="match status" value="1"/>
</dbReference>